<dbReference type="InterPro" id="IPR005625">
    <property type="entry name" value="PepSY-ass_TM"/>
</dbReference>
<protein>
    <recommendedName>
        <fullName evidence="3">NADPH--hemoprotein reductase</fullName>
        <ecNumber evidence="3">1.6.2.4</ecNumber>
    </recommendedName>
</protein>
<evidence type="ECO:0000256" key="3">
    <source>
        <dbReference type="ARBA" id="ARBA00023797"/>
    </source>
</evidence>
<dbReference type="RefSeq" id="WP_309906360.1">
    <property type="nucleotide sequence ID" value="NZ_JAVDRF010000013.1"/>
</dbReference>
<feature type="domain" description="FAD-binding FR-type" evidence="6">
    <location>
        <begin position="484"/>
        <end position="599"/>
    </location>
</feature>
<keyword evidence="4" id="KW-0812">Transmembrane</keyword>
<dbReference type="Gene3D" id="3.40.50.80">
    <property type="entry name" value="Nucleotide-binding domain of ferredoxin-NADP reductase (FNR) module"/>
    <property type="match status" value="1"/>
</dbReference>
<dbReference type="InterPro" id="IPR001433">
    <property type="entry name" value="OxRdtase_FAD/NAD-bd"/>
</dbReference>
<dbReference type="CDD" id="cd06201">
    <property type="entry name" value="SiR_like2"/>
    <property type="match status" value="1"/>
</dbReference>
<dbReference type="Proteomes" id="UP001184230">
    <property type="component" value="Unassembled WGS sequence"/>
</dbReference>
<dbReference type="Gene3D" id="3.40.50.360">
    <property type="match status" value="1"/>
</dbReference>
<evidence type="ECO:0000259" key="6">
    <source>
        <dbReference type="PROSITE" id="PS51384"/>
    </source>
</evidence>
<keyword evidence="8" id="KW-1185">Reference proteome</keyword>
<evidence type="ECO:0000259" key="5">
    <source>
        <dbReference type="PROSITE" id="PS50902"/>
    </source>
</evidence>
<comment type="caution">
    <text evidence="7">The sequence shown here is derived from an EMBL/GenBank/DDBJ whole genome shotgun (WGS) entry which is preliminary data.</text>
</comment>
<dbReference type="PROSITE" id="PS50902">
    <property type="entry name" value="FLAVODOXIN_LIKE"/>
    <property type="match status" value="1"/>
</dbReference>
<dbReference type="InterPro" id="IPR008254">
    <property type="entry name" value="Flavodoxin/NO_synth"/>
</dbReference>
<dbReference type="InterPro" id="IPR001709">
    <property type="entry name" value="Flavoprot_Pyr_Nucl_cyt_Rdtase"/>
</dbReference>
<evidence type="ECO:0000313" key="7">
    <source>
        <dbReference type="EMBL" id="MDR6539018.1"/>
    </source>
</evidence>
<name>A0ABU1NKL8_9BURK</name>
<feature type="transmembrane region" description="Helical" evidence="4">
    <location>
        <begin position="170"/>
        <end position="193"/>
    </location>
</feature>
<proteinExistence type="predicted"/>
<dbReference type="Pfam" id="PF03929">
    <property type="entry name" value="PepSY_TM"/>
    <property type="match status" value="1"/>
</dbReference>
<dbReference type="PROSITE" id="PS51384">
    <property type="entry name" value="FAD_FR"/>
    <property type="match status" value="1"/>
</dbReference>
<dbReference type="EC" id="1.6.2.4" evidence="3"/>
<feature type="transmembrane region" description="Helical" evidence="4">
    <location>
        <begin position="121"/>
        <end position="142"/>
    </location>
</feature>
<dbReference type="PANTHER" id="PTHR19384">
    <property type="entry name" value="NITRIC OXIDE SYNTHASE-RELATED"/>
    <property type="match status" value="1"/>
</dbReference>
<feature type="domain" description="Flavodoxin-like" evidence="5">
    <location>
        <begin position="333"/>
        <end position="468"/>
    </location>
</feature>
<dbReference type="InterPro" id="IPR017938">
    <property type="entry name" value="Riboflavin_synthase-like_b-brl"/>
</dbReference>
<evidence type="ECO:0000313" key="8">
    <source>
        <dbReference type="Proteomes" id="UP001184230"/>
    </source>
</evidence>
<dbReference type="SUPFAM" id="SSF52218">
    <property type="entry name" value="Flavoproteins"/>
    <property type="match status" value="1"/>
</dbReference>
<organism evidence="7 8">
    <name type="scientific">Variovorax soli</name>
    <dbReference type="NCBI Taxonomy" id="376815"/>
    <lineage>
        <taxon>Bacteria</taxon>
        <taxon>Pseudomonadati</taxon>
        <taxon>Pseudomonadota</taxon>
        <taxon>Betaproteobacteria</taxon>
        <taxon>Burkholderiales</taxon>
        <taxon>Comamonadaceae</taxon>
        <taxon>Variovorax</taxon>
    </lineage>
</organism>
<evidence type="ECO:0000256" key="4">
    <source>
        <dbReference type="SAM" id="Phobius"/>
    </source>
</evidence>
<dbReference type="Gene3D" id="2.40.30.10">
    <property type="entry name" value="Translation factors"/>
    <property type="match status" value="1"/>
</dbReference>
<evidence type="ECO:0000256" key="2">
    <source>
        <dbReference type="ARBA" id="ARBA00022643"/>
    </source>
</evidence>
<gene>
    <name evidence="7" type="ORF">J2739_004813</name>
</gene>
<dbReference type="InterPro" id="IPR029039">
    <property type="entry name" value="Flavoprotein-like_sf"/>
</dbReference>
<dbReference type="Pfam" id="PF00175">
    <property type="entry name" value="NAD_binding_1"/>
    <property type="match status" value="1"/>
</dbReference>
<feature type="transmembrane region" description="Helical" evidence="4">
    <location>
        <begin position="287"/>
        <end position="313"/>
    </location>
</feature>
<dbReference type="InterPro" id="IPR017927">
    <property type="entry name" value="FAD-bd_FR_type"/>
</dbReference>
<reference evidence="7 8" key="1">
    <citation type="submission" date="2023-07" db="EMBL/GenBank/DDBJ databases">
        <title>Sorghum-associated microbial communities from plants grown in Nebraska, USA.</title>
        <authorList>
            <person name="Schachtman D."/>
        </authorList>
    </citation>
    <scope>NUCLEOTIDE SEQUENCE [LARGE SCALE GENOMIC DNA]</scope>
    <source>
        <strain evidence="7 8">DS1781</strain>
    </source>
</reference>
<dbReference type="SUPFAM" id="SSF63380">
    <property type="entry name" value="Riboflavin synthase domain-like"/>
    <property type="match status" value="1"/>
</dbReference>
<accession>A0ABU1NKL8</accession>
<evidence type="ECO:0000256" key="1">
    <source>
        <dbReference type="ARBA" id="ARBA00022630"/>
    </source>
</evidence>
<dbReference type="InterPro" id="IPR039261">
    <property type="entry name" value="FNR_nucleotide-bd"/>
</dbReference>
<dbReference type="Pfam" id="PF00258">
    <property type="entry name" value="Flavodoxin_1"/>
    <property type="match status" value="1"/>
</dbReference>
<sequence>MLRKLHSTPGLIAALLLVVIALTGSVLSVFPTLEQAGARDTAGIDVATLVGRVSARVPGVETLVRQPSGTIVAYHLVGQEQQASIIDPGSGDAVAPYRPSAVQRWVKNLHRKLLLDDAGRVATGVAAACMLFIVLCGLTLLARRMGGWKHLSGPVRGNTLQRLHNETSRVALAGLVLSAATGLVMSLATFGLMPEGGGTDPFFDVRPSAATTVALARMPALRAVDVSRLQQLKLASPGDPSDVIELETTDGAGAIDPATGTWLAYRTLDGWQRLHATVRMLHTGDGLWWLGLLLGASSVTVPLLAVTGFLLWLRRRQGLPRLANNAPAQGADTELLVGSETNTTWGFAVALHTALTQAGLRVHTAPMNDFAAGYRNARRLLVLTATYGDGEAPESARQFLARLARTPASTGVAFAVLGFGDRQFPQFCGYAQQAHAALAAKGLEALREPGTVDRQSEPEFLQWCERLGDALGVALDIHYTPLLPHTTALKLVSRTDYGADPQSLTAVLRFVPAAAAQGWRSRLGLSRLPTFETGDLLGVVPPGGASPRYYSLVSAASDGVVEICVRRLFGGVCSGYLTDLQPGATIEAFVRPHESFRPPAGAAPVILIGAGTGIGPLIGFIRHNAPQRAMHLYFGARSPEDGFLYGEELDGLVGDRRLRSLTTAFSRSSTNRSYVQDRLVADAQRLRELIGHGAQVMVCGGRMMAEGVAIAWEGILAGTGLSVAQLRTQGRYVEDVY</sequence>
<keyword evidence="1" id="KW-0285">Flavoprotein</keyword>
<dbReference type="PANTHER" id="PTHR19384:SF17">
    <property type="entry name" value="NADPH--CYTOCHROME P450 REDUCTASE"/>
    <property type="match status" value="1"/>
</dbReference>
<keyword evidence="4" id="KW-0472">Membrane</keyword>
<dbReference type="GO" id="GO:0004783">
    <property type="term" value="F:sulfite reductase (NADPH) activity"/>
    <property type="evidence" value="ECO:0007669"/>
    <property type="project" value="UniProtKB-EC"/>
</dbReference>
<keyword evidence="7" id="KW-0560">Oxidoreductase</keyword>
<keyword evidence="4" id="KW-1133">Transmembrane helix</keyword>
<keyword evidence="2" id="KW-0288">FMN</keyword>
<dbReference type="SUPFAM" id="SSF52343">
    <property type="entry name" value="Ferredoxin reductase-like, C-terminal NADP-linked domain"/>
    <property type="match status" value="1"/>
</dbReference>
<dbReference type="PRINTS" id="PR00371">
    <property type="entry name" value="FPNCR"/>
</dbReference>
<dbReference type="EMBL" id="JAVDRF010000013">
    <property type="protein sequence ID" value="MDR6539018.1"/>
    <property type="molecule type" value="Genomic_DNA"/>
</dbReference>